<dbReference type="AlphaFoldDB" id="A0A9X2LNH4"/>
<feature type="chain" id="PRO_5040843954" description="Secreted protein" evidence="1">
    <location>
        <begin position="31"/>
        <end position="118"/>
    </location>
</feature>
<accession>A0A9X2LNH4</accession>
<dbReference type="EMBL" id="JANIID010000043">
    <property type="protein sequence ID" value="MCQ8774400.1"/>
    <property type="molecule type" value="Genomic_DNA"/>
</dbReference>
<evidence type="ECO:0000256" key="1">
    <source>
        <dbReference type="SAM" id="SignalP"/>
    </source>
</evidence>
<dbReference type="RefSeq" id="WP_168096757.1">
    <property type="nucleotide sequence ID" value="NZ_JAATER010000790.1"/>
</dbReference>
<keyword evidence="3" id="KW-1185">Reference proteome</keyword>
<evidence type="ECO:0000313" key="3">
    <source>
        <dbReference type="Proteomes" id="UP001142374"/>
    </source>
</evidence>
<keyword evidence="1" id="KW-0732">Signal</keyword>
<feature type="signal peptide" evidence="1">
    <location>
        <begin position="1"/>
        <end position="30"/>
    </location>
</feature>
<dbReference type="Proteomes" id="UP001142374">
    <property type="component" value="Unassembled WGS sequence"/>
</dbReference>
<protein>
    <recommendedName>
        <fullName evidence="4">Secreted protein</fullName>
    </recommendedName>
</protein>
<proteinExistence type="predicted"/>
<organism evidence="2 3">
    <name type="scientific">Streptomyces telluris</name>
    <dbReference type="NCBI Taxonomy" id="2720021"/>
    <lineage>
        <taxon>Bacteria</taxon>
        <taxon>Bacillati</taxon>
        <taxon>Actinomycetota</taxon>
        <taxon>Actinomycetes</taxon>
        <taxon>Kitasatosporales</taxon>
        <taxon>Streptomycetaceae</taxon>
        <taxon>Streptomyces</taxon>
    </lineage>
</organism>
<reference evidence="2" key="1">
    <citation type="submission" date="2022-06" db="EMBL/GenBank/DDBJ databases">
        <title>WGS of actinobacteria.</title>
        <authorList>
            <person name="Thawai C."/>
        </authorList>
    </citation>
    <scope>NUCLEOTIDE SEQUENCE</scope>
    <source>
        <strain evidence="2">AA8</strain>
    </source>
</reference>
<evidence type="ECO:0008006" key="4">
    <source>
        <dbReference type="Google" id="ProtNLM"/>
    </source>
</evidence>
<name>A0A9X2LNH4_9ACTN</name>
<evidence type="ECO:0000313" key="2">
    <source>
        <dbReference type="EMBL" id="MCQ8774400.1"/>
    </source>
</evidence>
<sequence length="118" mass="11805">MSTRCRVAAVSLSLALAGGGAVGVAAPASASAPESTVGASTSTAGSAFSCDAWQYERGTRGHGASITCYGSSFTAYAVCHRPDGSMYLRLGHRARSGGISIVWCGLDAEVSQAGAFPV</sequence>
<gene>
    <name evidence="2" type="ORF">NQU55_32260</name>
</gene>
<comment type="caution">
    <text evidence="2">The sequence shown here is derived from an EMBL/GenBank/DDBJ whole genome shotgun (WGS) entry which is preliminary data.</text>
</comment>